<protein>
    <recommendedName>
        <fullName evidence="2">Transglutaminase-like domain-containing protein</fullName>
    </recommendedName>
</protein>
<comment type="caution">
    <text evidence="3">The sequence shown here is derived from an EMBL/GenBank/DDBJ whole genome shotgun (WGS) entry which is preliminary data.</text>
</comment>
<keyword evidence="1" id="KW-0812">Transmembrane</keyword>
<name>A0A117ITZ5_9EURY</name>
<evidence type="ECO:0000313" key="3">
    <source>
        <dbReference type="EMBL" id="KUH34806.1"/>
    </source>
</evidence>
<dbReference type="AlphaFoldDB" id="A0A117ITZ5"/>
<feature type="domain" description="Transglutaminase-like" evidence="2">
    <location>
        <begin position="107"/>
        <end position="161"/>
    </location>
</feature>
<dbReference type="Proteomes" id="UP000053462">
    <property type="component" value="Unassembled WGS sequence"/>
</dbReference>
<accession>A0A117ITZ5</accession>
<keyword evidence="4" id="KW-1185">Reference proteome</keyword>
<feature type="transmembrane region" description="Helical" evidence="1">
    <location>
        <begin position="300"/>
        <end position="321"/>
    </location>
</feature>
<evidence type="ECO:0000313" key="4">
    <source>
        <dbReference type="Proteomes" id="UP000053462"/>
    </source>
</evidence>
<dbReference type="InterPro" id="IPR038765">
    <property type="entry name" value="Papain-like_cys_pep_sf"/>
</dbReference>
<dbReference type="Pfam" id="PF01841">
    <property type="entry name" value="Transglut_core"/>
    <property type="match status" value="1"/>
</dbReference>
<dbReference type="STRING" id="227598.APY94_00060"/>
<gene>
    <name evidence="3" type="ORF">APY94_00060</name>
</gene>
<keyword evidence="1" id="KW-0472">Membrane</keyword>
<dbReference type="InterPro" id="IPR002931">
    <property type="entry name" value="Transglutaminase-like"/>
</dbReference>
<dbReference type="SUPFAM" id="SSF54001">
    <property type="entry name" value="Cysteine proteinases"/>
    <property type="match status" value="1"/>
</dbReference>
<feature type="transmembrane region" description="Helical" evidence="1">
    <location>
        <begin position="5"/>
        <end position="22"/>
    </location>
</feature>
<proteinExistence type="predicted"/>
<dbReference type="EMBL" id="LLYW01000001">
    <property type="protein sequence ID" value="KUH34806.1"/>
    <property type="molecule type" value="Genomic_DNA"/>
</dbReference>
<keyword evidence="1" id="KW-1133">Transmembrane helix</keyword>
<evidence type="ECO:0000259" key="2">
    <source>
        <dbReference type="SMART" id="SM00460"/>
    </source>
</evidence>
<dbReference type="SMART" id="SM00460">
    <property type="entry name" value="TGc"/>
    <property type="match status" value="1"/>
</dbReference>
<organism evidence="3 4">
    <name type="scientific">Thermococcus celericrescens</name>
    <dbReference type="NCBI Taxonomy" id="227598"/>
    <lineage>
        <taxon>Archaea</taxon>
        <taxon>Methanobacteriati</taxon>
        <taxon>Methanobacteriota</taxon>
        <taxon>Thermococci</taxon>
        <taxon>Thermococcales</taxon>
        <taxon>Thermococcaceae</taxon>
        <taxon>Thermococcus</taxon>
    </lineage>
</organism>
<dbReference type="Gene3D" id="3.10.620.30">
    <property type="match status" value="1"/>
</dbReference>
<reference evidence="3 4" key="1">
    <citation type="submission" date="2015-10" db="EMBL/GenBank/DDBJ databases">
        <title>Draft genome sequence of Thermococcus celericrescens strain DSM 17994.</title>
        <authorList>
            <person name="Hong S.-J."/>
            <person name="Park C.-E."/>
            <person name="Shin J.-H."/>
        </authorList>
    </citation>
    <scope>NUCLEOTIDE SEQUENCE [LARGE SCALE GENOMIC DNA]</scope>
    <source>
        <strain evidence="3 4">DSM 17994</strain>
    </source>
</reference>
<evidence type="ECO:0000256" key="1">
    <source>
        <dbReference type="SAM" id="Phobius"/>
    </source>
</evidence>
<sequence length="337" mass="38274">MIHGILLFLWISIVIVFIPYMYGTFEGEDVTNDVATQIGLNASNPNELALRIYSWEQQNFANPYSVEPEKLPFAERVLAGFGFYQNKQGEIRLFRPFGVFPVPPEWVLHSKLANCREYAEVFVYLMNEAGFKARVVRAPGEDHSWAEYYVGEYKIIFDPSNPRNPVIVNPKQFGKLKNFSHVEAYELMNPGHKEDVSDEYIERGMIVVNAIKNNKPVSGVTVKVMSTYLMERFPERYKKPRPVVVNTTGKDGTAQFKLGPKEYKIVGRKCLFPICWKGETTGKVVAGSTTYATLTLKMDYMTTGMFLTLLGTLVGILVVRFRKRYGNQRSKGSGDLG</sequence>